<dbReference type="EMBL" id="JACIDR010000001">
    <property type="protein sequence ID" value="MBB3972581.1"/>
    <property type="molecule type" value="Genomic_DNA"/>
</dbReference>
<dbReference type="PANTHER" id="PTHR42988">
    <property type="entry name" value="PHOSPHOHYDROLASE"/>
    <property type="match status" value="1"/>
</dbReference>
<evidence type="ECO:0000256" key="3">
    <source>
        <dbReference type="ARBA" id="ARBA00023004"/>
    </source>
</evidence>
<evidence type="ECO:0000256" key="1">
    <source>
        <dbReference type="ARBA" id="ARBA00022723"/>
    </source>
</evidence>
<dbReference type="InterPro" id="IPR029052">
    <property type="entry name" value="Metallo-depent_PP-like"/>
</dbReference>
<keyword evidence="1" id="KW-0479">Metal-binding</keyword>
<comment type="similarity">
    <text evidence="4">Belongs to the cyclic nucleotide phosphodiesterase class-III family.</text>
</comment>
<dbReference type="InterPro" id="IPR050884">
    <property type="entry name" value="CNP_phosphodiesterase-III"/>
</dbReference>
<dbReference type="GO" id="GO:0016787">
    <property type="term" value="F:hydrolase activity"/>
    <property type="evidence" value="ECO:0007669"/>
    <property type="project" value="UniProtKB-KW"/>
</dbReference>
<dbReference type="PANTHER" id="PTHR42988:SF2">
    <property type="entry name" value="CYCLIC NUCLEOTIDE PHOSPHODIESTERASE CBUA0032-RELATED"/>
    <property type="match status" value="1"/>
</dbReference>
<evidence type="ECO:0000256" key="2">
    <source>
        <dbReference type="ARBA" id="ARBA00022801"/>
    </source>
</evidence>
<dbReference type="RefSeq" id="WP_183394363.1">
    <property type="nucleotide sequence ID" value="NZ_JACIDR010000001.1"/>
</dbReference>
<feature type="region of interest" description="Disordered" evidence="5">
    <location>
        <begin position="258"/>
        <end position="287"/>
    </location>
</feature>
<name>A0A7W6D0U7_9HYPH</name>
<evidence type="ECO:0000313" key="7">
    <source>
        <dbReference type="EMBL" id="MBB3972581.1"/>
    </source>
</evidence>
<accession>A0A7W6D0U7</accession>
<dbReference type="Proteomes" id="UP000528964">
    <property type="component" value="Unassembled WGS sequence"/>
</dbReference>
<dbReference type="Gene3D" id="3.60.21.10">
    <property type="match status" value="1"/>
</dbReference>
<evidence type="ECO:0000256" key="5">
    <source>
        <dbReference type="SAM" id="MobiDB-lite"/>
    </source>
</evidence>
<dbReference type="AlphaFoldDB" id="A0A7W6D0U7"/>
<feature type="compositionally biased region" description="Low complexity" evidence="5">
    <location>
        <begin position="267"/>
        <end position="287"/>
    </location>
</feature>
<comment type="caution">
    <text evidence="7">The sequence shown here is derived from an EMBL/GenBank/DDBJ whole genome shotgun (WGS) entry which is preliminary data.</text>
</comment>
<feature type="domain" description="Calcineurin-like phosphoesterase" evidence="6">
    <location>
        <begin position="3"/>
        <end position="194"/>
    </location>
</feature>
<dbReference type="Pfam" id="PF00149">
    <property type="entry name" value="Metallophos"/>
    <property type="match status" value="1"/>
</dbReference>
<evidence type="ECO:0000313" key="8">
    <source>
        <dbReference type="Proteomes" id="UP000528964"/>
    </source>
</evidence>
<sequence length="287" mass="32653">MTRIVHLSDLHFDRVDQRVVQALRDEINADPPDLIAVSGDLTQRAHRHEYRSSGAFLRSLNAPVLAVPGNHDITYLNMLERFLDPYRRWRRFVSRDVEPIWRDDTVAVVGLNTARRFTFGLDWSKGRYGVGQLRKFRRRVQELPPNLFRIVVAHHPLHPPETEPELAIVGRAERALACFQKLRIGLVLSGHLHRDYVHTHAVEAEDDTRMLIVQASTATSTRLRGEPNAYHRLTVEPSGQVLIEVRAWDGERWRTARAREQGARLTRPSAEPAAAESRAPASTGAEA</sequence>
<evidence type="ECO:0000256" key="4">
    <source>
        <dbReference type="ARBA" id="ARBA00025742"/>
    </source>
</evidence>
<evidence type="ECO:0000259" key="6">
    <source>
        <dbReference type="Pfam" id="PF00149"/>
    </source>
</evidence>
<dbReference type="GO" id="GO:0046872">
    <property type="term" value="F:metal ion binding"/>
    <property type="evidence" value="ECO:0007669"/>
    <property type="project" value="UniProtKB-KW"/>
</dbReference>
<protein>
    <submittedName>
        <fullName evidence="7">3',5'-cyclic AMP phosphodiesterase CpdA</fullName>
    </submittedName>
</protein>
<dbReference type="InterPro" id="IPR004843">
    <property type="entry name" value="Calcineurin-like_PHP"/>
</dbReference>
<proteinExistence type="inferred from homology"/>
<keyword evidence="2" id="KW-0378">Hydrolase</keyword>
<reference evidence="7 8" key="1">
    <citation type="submission" date="2020-08" db="EMBL/GenBank/DDBJ databases">
        <title>Genomic Encyclopedia of Type Strains, Phase IV (KMG-IV): sequencing the most valuable type-strain genomes for metagenomic binning, comparative biology and taxonomic classification.</title>
        <authorList>
            <person name="Goeker M."/>
        </authorList>
    </citation>
    <scope>NUCLEOTIDE SEQUENCE [LARGE SCALE GENOMIC DNA]</scope>
    <source>
        <strain evidence="7 8">DSM 25481</strain>
    </source>
</reference>
<keyword evidence="8" id="KW-1185">Reference proteome</keyword>
<keyword evidence="3" id="KW-0408">Iron</keyword>
<organism evidence="7 8">
    <name type="scientific">Hansschlegelia beijingensis</name>
    <dbReference type="NCBI Taxonomy" id="1133344"/>
    <lineage>
        <taxon>Bacteria</taxon>
        <taxon>Pseudomonadati</taxon>
        <taxon>Pseudomonadota</taxon>
        <taxon>Alphaproteobacteria</taxon>
        <taxon>Hyphomicrobiales</taxon>
        <taxon>Methylopilaceae</taxon>
        <taxon>Hansschlegelia</taxon>
    </lineage>
</organism>
<dbReference type="SUPFAM" id="SSF56300">
    <property type="entry name" value="Metallo-dependent phosphatases"/>
    <property type="match status" value="1"/>
</dbReference>
<gene>
    <name evidence="7" type="ORF">GGR24_001214</name>
</gene>